<keyword evidence="5" id="KW-1185">Reference proteome</keyword>
<accession>A0ABV5WXG2</accession>
<evidence type="ECO:0000256" key="1">
    <source>
        <dbReference type="SAM" id="MobiDB-lite"/>
    </source>
</evidence>
<dbReference type="EMBL" id="JBHMAU010000003">
    <property type="protein sequence ID" value="MFB9774868.1"/>
    <property type="molecule type" value="Genomic_DNA"/>
</dbReference>
<comment type="caution">
    <text evidence="4">The sequence shown here is derived from an EMBL/GenBank/DDBJ whole genome shotgun (WGS) entry which is preliminary data.</text>
</comment>
<feature type="region of interest" description="Disordered" evidence="1">
    <location>
        <begin position="427"/>
        <end position="516"/>
    </location>
</feature>
<dbReference type="RefSeq" id="WP_376837513.1">
    <property type="nucleotide sequence ID" value="NZ_JBHMAU010000003.1"/>
</dbReference>
<keyword evidence="3" id="KW-0732">Signal</keyword>
<feature type="region of interest" description="Disordered" evidence="1">
    <location>
        <begin position="603"/>
        <end position="651"/>
    </location>
</feature>
<dbReference type="PROSITE" id="PS51318">
    <property type="entry name" value="TAT"/>
    <property type="match status" value="1"/>
</dbReference>
<evidence type="ECO:0000313" key="5">
    <source>
        <dbReference type="Proteomes" id="UP001589707"/>
    </source>
</evidence>
<protein>
    <submittedName>
        <fullName evidence="4">LPXTG cell wall anchor domain-containing protein</fullName>
    </submittedName>
</protein>
<keyword evidence="2" id="KW-0812">Transmembrane</keyword>
<evidence type="ECO:0000313" key="4">
    <source>
        <dbReference type="EMBL" id="MFB9774868.1"/>
    </source>
</evidence>
<name>A0ABV5WXG2_9MICO</name>
<evidence type="ECO:0000256" key="2">
    <source>
        <dbReference type="SAM" id="Phobius"/>
    </source>
</evidence>
<feature type="compositionally biased region" description="Low complexity" evidence="1">
    <location>
        <begin position="456"/>
        <end position="466"/>
    </location>
</feature>
<evidence type="ECO:0000256" key="3">
    <source>
        <dbReference type="SAM" id="SignalP"/>
    </source>
</evidence>
<keyword evidence="2" id="KW-0472">Membrane</keyword>
<gene>
    <name evidence="4" type="ORF">ACFFN1_00240</name>
</gene>
<sequence length="679" mass="70315">MKSSLGAVWRRSWRVGLAGVAAVALGGAGLLPAQPAQAAEAKVTDAVFEWGVNKESGSGAYYPGSCNFLSAGVAGDAGKAALWPNDEKLFKPADGNVKILRPAGEGKTQPITWENKCQTADGAKVDTRGTSSDNFVQISGGTGTVDTEADTGTIEWKGSFTIVYYSGFTYWSVSDPKLEVTNGKGKITGTFSGYGADMDDLSKWEKLAPQKGVIADLSNSRVDLTEKGFTVTPDYAGVDSGQSDQDKKKDGWGSFPKSWVDFNVKTGQQQYWYTSGGAADPRKPTTPISVKYTAADAQPDPTETPKPERTTSHEVTGASAAAGLTVAVTGEGYTNLPKASTGSDPAGVYAAIVDRSIASDDVDRTTPVAATPVFELPDGKLSASVTAETAKLKKESDYDLLVWVAHGLPKGEALLYRKPIELTAAQKEALFPGTTDPTEDPKPTGDPTDGPKPTDDPTTGPKPTGDPTDDPTEDPKPTDNPTTDPKPTDDPSESGTPTEDPSEDPQPAEPSLTVEPKTVSLSDFLKEDKGAVVTASGLTPGNEYEVAISGGTNVKGVTLKAKADKDGVAVYRVYGQAQDRAKNYIGTYTVKMAEPDLTASFTVTADDDAGGGGNDNGDNSAGRDSGGKGSGGKGSGGSHGKSHGSSLPRTGAEVTAAGIGAALLVVGGAALIATRRSRR</sequence>
<organism evidence="4 5">
    <name type="scientific">Brevibacterium otitidis</name>
    <dbReference type="NCBI Taxonomy" id="53364"/>
    <lineage>
        <taxon>Bacteria</taxon>
        <taxon>Bacillati</taxon>
        <taxon>Actinomycetota</taxon>
        <taxon>Actinomycetes</taxon>
        <taxon>Micrococcales</taxon>
        <taxon>Brevibacteriaceae</taxon>
        <taxon>Brevibacterium</taxon>
    </lineage>
</organism>
<feature type="region of interest" description="Disordered" evidence="1">
    <location>
        <begin position="292"/>
        <end position="316"/>
    </location>
</feature>
<dbReference type="NCBIfam" id="TIGR01167">
    <property type="entry name" value="LPXTG_anchor"/>
    <property type="match status" value="1"/>
</dbReference>
<feature type="signal peptide" evidence="3">
    <location>
        <begin position="1"/>
        <end position="38"/>
    </location>
</feature>
<dbReference type="InterPro" id="IPR006311">
    <property type="entry name" value="TAT_signal"/>
</dbReference>
<feature type="compositionally biased region" description="Basic and acidic residues" evidence="1">
    <location>
        <begin position="303"/>
        <end position="312"/>
    </location>
</feature>
<reference evidence="4 5" key="1">
    <citation type="submission" date="2024-09" db="EMBL/GenBank/DDBJ databases">
        <authorList>
            <person name="Sun Q."/>
            <person name="Mori K."/>
        </authorList>
    </citation>
    <scope>NUCLEOTIDE SEQUENCE [LARGE SCALE GENOMIC DNA]</scope>
    <source>
        <strain evidence="4 5">JCM 11683</strain>
    </source>
</reference>
<feature type="transmembrane region" description="Helical" evidence="2">
    <location>
        <begin position="654"/>
        <end position="673"/>
    </location>
</feature>
<feature type="compositionally biased region" description="Gly residues" evidence="1">
    <location>
        <begin position="627"/>
        <end position="639"/>
    </location>
</feature>
<dbReference type="Proteomes" id="UP001589707">
    <property type="component" value="Unassembled WGS sequence"/>
</dbReference>
<proteinExistence type="predicted"/>
<feature type="chain" id="PRO_5045336643" evidence="3">
    <location>
        <begin position="39"/>
        <end position="679"/>
    </location>
</feature>
<keyword evidence="2" id="KW-1133">Transmembrane helix</keyword>